<feature type="transmembrane region" description="Helical" evidence="2">
    <location>
        <begin position="131"/>
        <end position="159"/>
    </location>
</feature>
<gene>
    <name evidence="3" type="ORF">K8W24_14760</name>
</gene>
<name>A0A921KRR2_9MICO</name>
<feature type="compositionally biased region" description="Gly residues" evidence="1">
    <location>
        <begin position="52"/>
        <end position="63"/>
    </location>
</feature>
<evidence type="ECO:0000256" key="1">
    <source>
        <dbReference type="SAM" id="MobiDB-lite"/>
    </source>
</evidence>
<feature type="compositionally biased region" description="Gly residues" evidence="1">
    <location>
        <begin position="1"/>
        <end position="16"/>
    </location>
</feature>
<reference evidence="3" key="2">
    <citation type="submission" date="2021-09" db="EMBL/GenBank/DDBJ databases">
        <authorList>
            <person name="Gilroy R."/>
        </authorList>
    </citation>
    <scope>NUCLEOTIDE SEQUENCE</scope>
    <source>
        <strain evidence="3">1647</strain>
    </source>
</reference>
<evidence type="ECO:0000313" key="4">
    <source>
        <dbReference type="Proteomes" id="UP000775129"/>
    </source>
</evidence>
<evidence type="ECO:0000313" key="3">
    <source>
        <dbReference type="EMBL" id="HJF51025.1"/>
    </source>
</evidence>
<dbReference type="Proteomes" id="UP000775129">
    <property type="component" value="Unassembled WGS sequence"/>
</dbReference>
<feature type="transmembrane region" description="Helical" evidence="2">
    <location>
        <begin position="90"/>
        <end position="111"/>
    </location>
</feature>
<feature type="transmembrane region" description="Helical" evidence="2">
    <location>
        <begin position="214"/>
        <end position="237"/>
    </location>
</feature>
<feature type="region of interest" description="Disordered" evidence="1">
    <location>
        <begin position="1"/>
        <end position="69"/>
    </location>
</feature>
<dbReference type="AlphaFoldDB" id="A0A921KRR2"/>
<organism evidence="3 4">
    <name type="scientific">Brachybacterium paraconglomeratum</name>
    <dbReference type="NCBI Taxonomy" id="173362"/>
    <lineage>
        <taxon>Bacteria</taxon>
        <taxon>Bacillati</taxon>
        <taxon>Actinomycetota</taxon>
        <taxon>Actinomycetes</taxon>
        <taxon>Micrococcales</taxon>
        <taxon>Dermabacteraceae</taxon>
        <taxon>Brachybacterium</taxon>
    </lineage>
</organism>
<reference evidence="3" key="1">
    <citation type="journal article" date="2021" name="PeerJ">
        <title>Extensive microbial diversity within the chicken gut microbiome revealed by metagenomics and culture.</title>
        <authorList>
            <person name="Gilroy R."/>
            <person name="Ravi A."/>
            <person name="Getino M."/>
            <person name="Pursley I."/>
            <person name="Horton D.L."/>
            <person name="Alikhan N.F."/>
            <person name="Baker D."/>
            <person name="Gharbi K."/>
            <person name="Hall N."/>
            <person name="Watson M."/>
            <person name="Adriaenssens E.M."/>
            <person name="Foster-Nyarko E."/>
            <person name="Jarju S."/>
            <person name="Secka A."/>
            <person name="Antonio M."/>
            <person name="Oren A."/>
            <person name="Chaudhuri R.R."/>
            <person name="La Ragione R."/>
            <person name="Hildebrand F."/>
            <person name="Pallen M.J."/>
        </authorList>
    </citation>
    <scope>NUCLEOTIDE SEQUENCE</scope>
    <source>
        <strain evidence="3">1647</strain>
    </source>
</reference>
<protein>
    <submittedName>
        <fullName evidence="3">Uncharacterized protein</fullName>
    </submittedName>
</protein>
<dbReference type="EMBL" id="DYWO01000441">
    <property type="protein sequence ID" value="HJF51025.1"/>
    <property type="molecule type" value="Genomic_DNA"/>
</dbReference>
<keyword evidence="2" id="KW-1133">Transmembrane helix</keyword>
<evidence type="ECO:0000256" key="2">
    <source>
        <dbReference type="SAM" id="Phobius"/>
    </source>
</evidence>
<feature type="transmembrane region" description="Helical" evidence="2">
    <location>
        <begin position="171"/>
        <end position="194"/>
    </location>
</feature>
<feature type="compositionally biased region" description="Low complexity" evidence="1">
    <location>
        <begin position="26"/>
        <end position="51"/>
    </location>
</feature>
<proteinExistence type="predicted"/>
<keyword evidence="2" id="KW-0472">Membrane</keyword>
<keyword evidence="2" id="KW-0812">Transmembrane</keyword>
<accession>A0A921KRR2</accession>
<comment type="caution">
    <text evidence="3">The sequence shown here is derived from an EMBL/GenBank/DDBJ whole genome shotgun (WGS) entry which is preliminary data.</text>
</comment>
<sequence>MTQGYGPQGGRQGQWGGQPPQPGQPPQGRWDGQGASPQQWSQGSPAPASPGWGQGSPGPGAGSYPGAAGAVPSGSGDGVNWPRVKTLGMVLLIGAVLLLAIRVGIDLAAIVGADGVAASSAGGEITGGVAIGSSLVLLLLFIANLLVSLVVMVLGIIAAVMGRGRARLGGVLVAVGIPVATILYWILSIVMGIVLAASGAVDASGELTASHFRLVYGVDIVRAVLMGAVILLGAFFVHSTAKKKLSA</sequence>